<keyword evidence="4" id="KW-1185">Reference proteome</keyword>
<gene>
    <name evidence="3" type="ORF">CAL15_17290</name>
</gene>
<evidence type="ECO:0000256" key="1">
    <source>
        <dbReference type="SAM" id="MobiDB-lite"/>
    </source>
</evidence>
<protein>
    <recommendedName>
        <fullName evidence="2">Transposase InsH N-terminal domain-containing protein</fullName>
    </recommendedName>
</protein>
<evidence type="ECO:0000313" key="4">
    <source>
        <dbReference type="Proteomes" id="UP000194161"/>
    </source>
</evidence>
<organism evidence="3 4">
    <name type="scientific">Bordetella genomosp. 13</name>
    <dbReference type="NCBI Taxonomy" id="463040"/>
    <lineage>
        <taxon>Bacteria</taxon>
        <taxon>Pseudomonadati</taxon>
        <taxon>Pseudomonadota</taxon>
        <taxon>Betaproteobacteria</taxon>
        <taxon>Burkholderiales</taxon>
        <taxon>Alcaligenaceae</taxon>
        <taxon>Bordetella</taxon>
    </lineage>
</organism>
<feature type="domain" description="Transposase InsH N-terminal" evidence="2">
    <location>
        <begin position="76"/>
        <end position="167"/>
    </location>
</feature>
<reference evidence="3 4" key="1">
    <citation type="submission" date="2017-05" db="EMBL/GenBank/DDBJ databases">
        <title>Complete and WGS of Bordetella genogroups.</title>
        <authorList>
            <person name="Spilker T."/>
            <person name="LiPuma J."/>
        </authorList>
    </citation>
    <scope>NUCLEOTIDE SEQUENCE [LARGE SCALE GENOMIC DNA]</scope>
    <source>
        <strain evidence="3 4">AU7206</strain>
    </source>
</reference>
<dbReference type="STRING" id="463040.CAL15_17290"/>
<name>A0A1W6ZF72_9BORD</name>
<dbReference type="Proteomes" id="UP000194161">
    <property type="component" value="Chromosome"/>
</dbReference>
<accession>A0A1W6ZF72</accession>
<dbReference type="AlphaFoldDB" id="A0A1W6ZF72"/>
<dbReference type="KEGG" id="bgm:CAL15_17290"/>
<dbReference type="EMBL" id="CP021111">
    <property type="protein sequence ID" value="ARP95979.1"/>
    <property type="molecule type" value="Genomic_DNA"/>
</dbReference>
<evidence type="ECO:0000313" key="3">
    <source>
        <dbReference type="EMBL" id="ARP95979.1"/>
    </source>
</evidence>
<dbReference type="Pfam" id="PF05598">
    <property type="entry name" value="DUF772"/>
    <property type="match status" value="1"/>
</dbReference>
<feature type="region of interest" description="Disordered" evidence="1">
    <location>
        <begin position="1"/>
        <end position="24"/>
    </location>
</feature>
<proteinExistence type="predicted"/>
<sequence length="230" mass="26336">MPMPAHHDQRESATRYTRQGTPFTAPPVRHVKMSEFYAKFASYIADAEIAPVCVWRYKSPVVWLVSHATWARHPKIEQFLPVSHPLSNLRDPVNAKLQLAEDRLEAAMRTSRMRVPAEPLVRALLIRVLYSVPSDEALHEVIDYNLLYRWFVGFDLNHPLWPRDLMSETFALLLAQRDIVEILAELVSLAASLANATSATSDFHIDLALLETWRARVRQRDTTPDTSLMP</sequence>
<feature type="compositionally biased region" description="Basic and acidic residues" evidence="1">
    <location>
        <begin position="1"/>
        <end position="13"/>
    </location>
</feature>
<dbReference type="InterPro" id="IPR008490">
    <property type="entry name" value="Transposase_InsH_N"/>
</dbReference>
<evidence type="ECO:0000259" key="2">
    <source>
        <dbReference type="Pfam" id="PF05598"/>
    </source>
</evidence>